<name>A0A9W6TXH4_9STRA</name>
<comment type="caution">
    <text evidence="1">The sequence shown here is derived from an EMBL/GenBank/DDBJ whole genome shotgun (WGS) entry which is preliminary data.</text>
</comment>
<protein>
    <submittedName>
        <fullName evidence="1">Unnamed protein product</fullName>
    </submittedName>
</protein>
<evidence type="ECO:0000313" key="1">
    <source>
        <dbReference type="EMBL" id="GMF21504.1"/>
    </source>
</evidence>
<gene>
    <name evidence="1" type="ORF">Pfra01_000288200</name>
</gene>
<sequence>MKTGIKDRAPAIIDDYEESKLGEALVKKDEMKVTITVEQIGEAIIELYFSTRKEIAELDNKEVYVFTQLTGIWQFTWVRLGTHKFRPSYGDRDNGVRRPFLIWMRRALGDFRLTTSNLCGATTNMGSDEMCLLKGELQLPWEWCIAHIAHAQLPLPVE</sequence>
<keyword evidence="2" id="KW-1185">Reference proteome</keyword>
<dbReference type="EMBL" id="BSXT01000228">
    <property type="protein sequence ID" value="GMF21504.1"/>
    <property type="molecule type" value="Genomic_DNA"/>
</dbReference>
<dbReference type="AlphaFoldDB" id="A0A9W6TXH4"/>
<reference evidence="1" key="1">
    <citation type="submission" date="2023-04" db="EMBL/GenBank/DDBJ databases">
        <title>Phytophthora fragariaefolia NBRC 109709.</title>
        <authorList>
            <person name="Ichikawa N."/>
            <person name="Sato H."/>
            <person name="Tonouchi N."/>
        </authorList>
    </citation>
    <scope>NUCLEOTIDE SEQUENCE</scope>
    <source>
        <strain evidence="1">NBRC 109709</strain>
    </source>
</reference>
<evidence type="ECO:0000313" key="2">
    <source>
        <dbReference type="Proteomes" id="UP001165121"/>
    </source>
</evidence>
<dbReference type="Proteomes" id="UP001165121">
    <property type="component" value="Unassembled WGS sequence"/>
</dbReference>
<organism evidence="1 2">
    <name type="scientific">Phytophthora fragariaefolia</name>
    <dbReference type="NCBI Taxonomy" id="1490495"/>
    <lineage>
        <taxon>Eukaryota</taxon>
        <taxon>Sar</taxon>
        <taxon>Stramenopiles</taxon>
        <taxon>Oomycota</taxon>
        <taxon>Peronosporomycetes</taxon>
        <taxon>Peronosporales</taxon>
        <taxon>Peronosporaceae</taxon>
        <taxon>Phytophthora</taxon>
    </lineage>
</organism>
<proteinExistence type="predicted"/>
<dbReference type="OrthoDB" id="162805at2759"/>
<accession>A0A9W6TXH4</accession>